<dbReference type="InterPro" id="IPR013486">
    <property type="entry name" value="SpoIID/LytB"/>
</dbReference>
<evidence type="ECO:0000256" key="1">
    <source>
        <dbReference type="SAM" id="SignalP"/>
    </source>
</evidence>
<organism evidence="3 4">
    <name type="scientific">Cellulomonas bogoriensis 69B4 = DSM 16987</name>
    <dbReference type="NCBI Taxonomy" id="1386082"/>
    <lineage>
        <taxon>Bacteria</taxon>
        <taxon>Bacillati</taxon>
        <taxon>Actinomycetota</taxon>
        <taxon>Actinomycetes</taxon>
        <taxon>Micrococcales</taxon>
        <taxon>Cellulomonadaceae</taxon>
        <taxon>Cellulomonas</taxon>
    </lineage>
</organism>
<dbReference type="NCBIfam" id="TIGR02669">
    <property type="entry name" value="SpoIID_LytB"/>
    <property type="match status" value="1"/>
</dbReference>
<feature type="domain" description="Sporulation stage II protein D amidase enhancer LytB N-terminal" evidence="2">
    <location>
        <begin position="200"/>
        <end position="293"/>
    </location>
</feature>
<dbReference type="OrthoDB" id="9773852at2"/>
<comment type="caution">
    <text evidence="3">The sequence shown here is derived from an EMBL/GenBank/DDBJ whole genome shotgun (WGS) entry which is preliminary data.</text>
</comment>
<accession>A0A0A0BUC8</accession>
<proteinExistence type="predicted"/>
<dbReference type="GO" id="GO:0030435">
    <property type="term" value="P:sporulation resulting in formation of a cellular spore"/>
    <property type="evidence" value="ECO:0007669"/>
    <property type="project" value="InterPro"/>
</dbReference>
<protein>
    <recommendedName>
        <fullName evidence="2">Sporulation stage II protein D amidase enhancer LytB N-terminal domain-containing protein</fullName>
    </recommendedName>
</protein>
<dbReference type="Pfam" id="PF08486">
    <property type="entry name" value="SpoIID"/>
    <property type="match status" value="1"/>
</dbReference>
<keyword evidence="1" id="KW-0732">Signal</keyword>
<feature type="signal peptide" evidence="1">
    <location>
        <begin position="1"/>
        <end position="27"/>
    </location>
</feature>
<dbReference type="RefSeq" id="WP_035060962.1">
    <property type="nucleotide sequence ID" value="NZ_AXCZ01000102.1"/>
</dbReference>
<evidence type="ECO:0000313" key="3">
    <source>
        <dbReference type="EMBL" id="KGM12023.1"/>
    </source>
</evidence>
<dbReference type="InterPro" id="IPR013693">
    <property type="entry name" value="SpoIID/LytB_N"/>
</dbReference>
<dbReference type="AlphaFoldDB" id="A0A0A0BUC8"/>
<keyword evidence="4" id="KW-1185">Reference proteome</keyword>
<evidence type="ECO:0000259" key="2">
    <source>
        <dbReference type="Pfam" id="PF08486"/>
    </source>
</evidence>
<sequence>MRRAWTVLALTGLLLGAASTTPTPATAAEERYVPPASGSWTVDGRGWGHGIGMSQWGAQGAALQGLTATQILAFYYPGTTQGTVTNRVVRVRLNALAGRSQATVTAPAGQSGFTLQPVGGGTSRQVSARHLTVTRSTSGYRFQARTTPGGAVTSTVTVAADQVNVTTGDGVQVGPTLGGDWTWYRGTLRLTPPETGTSTSTFDVVNDVALETYLRGVVPNEVPAGWHTEALKAQSVAARSYVLSTLNERRYSDTCDTTACQVYRGRSRSVGGQVTSSEHSRTDAAITGTARQVRLHNGAVAFTQYSSTNGGFSRAGSRPYLVAKADPYTGTATGDTRTSWTEQLSVSTVARHCPGSGGTLRALVVTARDGNGELGGRITGARVECSTGNANITGNTNLAFGLLSHWWRPRAAAPTPTPTPTTPPARTAEYHLTNSWGPSADHVFRYGTMQDTPLPGDWDGNGRDTLTLRDGARFHITTNLGGPAARVLTYGRVGDVVLVGDWNGDGNDTLAVRRGREYHIKNSISDGAADVVVRYGRPDDVVLVGDWNGDGNDTLAVRRGREYHIKNSISDGAADVVVRYGRPDDVVLVGDWNGDGNDTLTVRRGNRYHVRNSLTDGVADLIQPYGRVDDEVFSGDWNGDGRDTLGIRRPV</sequence>
<reference evidence="3 4" key="1">
    <citation type="submission" date="2013-08" db="EMBL/GenBank/DDBJ databases">
        <title>Genome sequencing of Cellulomonas bogoriensis 69B4.</title>
        <authorList>
            <person name="Chen F."/>
            <person name="Li Y."/>
            <person name="Wang G."/>
        </authorList>
    </citation>
    <scope>NUCLEOTIDE SEQUENCE [LARGE SCALE GENOMIC DNA]</scope>
    <source>
        <strain evidence="3 4">69B4</strain>
    </source>
</reference>
<dbReference type="EMBL" id="AXCZ01000102">
    <property type="protein sequence ID" value="KGM12023.1"/>
    <property type="molecule type" value="Genomic_DNA"/>
</dbReference>
<feature type="chain" id="PRO_5001967554" description="Sporulation stage II protein D amidase enhancer LytB N-terminal domain-containing protein" evidence="1">
    <location>
        <begin position="28"/>
        <end position="651"/>
    </location>
</feature>
<dbReference type="Proteomes" id="UP000054314">
    <property type="component" value="Unassembled WGS sequence"/>
</dbReference>
<evidence type="ECO:0000313" key="4">
    <source>
        <dbReference type="Proteomes" id="UP000054314"/>
    </source>
</evidence>
<name>A0A0A0BUC8_9CELL</name>
<gene>
    <name evidence="3" type="ORF">N869_02135</name>
</gene>